<dbReference type="Pfam" id="PF00350">
    <property type="entry name" value="Dynamin_N"/>
    <property type="match status" value="1"/>
</dbReference>
<dbReference type="InterPro" id="IPR027094">
    <property type="entry name" value="Mitofusin_fam"/>
</dbReference>
<proteinExistence type="predicted"/>
<dbReference type="PANTHER" id="PTHR10465">
    <property type="entry name" value="TRANSMEMBRANE GTPASE FZO1"/>
    <property type="match status" value="1"/>
</dbReference>
<sequence length="672" mass="72547">MNTGDPTIGDRLKGRTAVKEEIESAILALAKVAATIGMQESSDALCTTAANLRDDKFKILVMGRFNNGKSTLLNALTGGVTHSTALDGRAGPLPVGRLPATAVLTRIEYDTTPAVTAWHMDGSSRPWSLSQFLENSTLDNTVTSRENAARFENIREFELRYPARLCQNGVVLYDSPGTEENPRRTAITEEAATRCDAAIVVFGTHSPLGEQEVVAAVRLIEGGTKVFAALNVFDPEHLDDPMRAMVWNKFLNEYQEVAQPWAGEDLTTHDIFPVDARRAAQARHGGDPAGVERSGLSAFEDRLAQFLLDERFEVHVQRFSAQAVEECAAVEQQIRAVEVAARADQTKFQRDFEQVLPKLAELHKRAKRIDDAVEHATEQGVSQLEKIVQSSERGILADLPGHLDTVRIQSGNLLTATLRLKKTSAAAEQAINDFVKARREKASKRCEERLHEIMTRMFDTIAGEVAEIDRELENIKFALVGRNVDAAAHQPVIGNVERAAAAVLGLVFGNAAGAVTGGAGGWRGAVGGAAGAIGTVVALSAAGAGLAVIAPAALVAAAVLGQAAGAAGLERRVKENALKKAIDDLRDQEPVAVSEVEKVVRAQFAKLDPMRQSISSALAAEEQKIHATHQANRGSQAERARTLEQMEDARTELKRWLTTLEGMLTKVRQGVR</sequence>
<name>A0ABQ3MPX6_9PSEU</name>
<comment type="caution">
    <text evidence="7">The sequence shown here is derived from an EMBL/GenBank/DDBJ whole genome shotgun (WGS) entry which is preliminary data.</text>
</comment>
<evidence type="ECO:0000313" key="8">
    <source>
        <dbReference type="Proteomes" id="UP000605568"/>
    </source>
</evidence>
<evidence type="ECO:0000256" key="3">
    <source>
        <dbReference type="ARBA" id="ARBA00022801"/>
    </source>
</evidence>
<reference evidence="8" key="1">
    <citation type="journal article" date="2019" name="Int. J. Syst. Evol. Microbiol.">
        <title>The Global Catalogue of Microorganisms (GCM) 10K type strain sequencing project: providing services to taxonomists for standard genome sequencing and annotation.</title>
        <authorList>
            <consortium name="The Broad Institute Genomics Platform"/>
            <consortium name="The Broad Institute Genome Sequencing Center for Infectious Disease"/>
            <person name="Wu L."/>
            <person name="Ma J."/>
        </authorList>
    </citation>
    <scope>NUCLEOTIDE SEQUENCE [LARGE SCALE GENOMIC DNA]</scope>
    <source>
        <strain evidence="8">CGMCC 4.7367</strain>
    </source>
</reference>
<protein>
    <recommendedName>
        <fullName evidence="6">Dynamin N-terminal domain-containing protein</fullName>
    </recommendedName>
</protein>
<evidence type="ECO:0000256" key="2">
    <source>
        <dbReference type="ARBA" id="ARBA00022741"/>
    </source>
</evidence>
<dbReference type="SUPFAM" id="SSF52540">
    <property type="entry name" value="P-loop containing nucleoside triphosphate hydrolases"/>
    <property type="match status" value="1"/>
</dbReference>
<gene>
    <name evidence="7" type="ORF">GCM10017774_39440</name>
</gene>
<keyword evidence="3" id="KW-0378">Hydrolase</keyword>
<dbReference type="InterPro" id="IPR027417">
    <property type="entry name" value="P-loop_NTPase"/>
</dbReference>
<accession>A0ABQ3MPX6</accession>
<keyword evidence="8" id="KW-1185">Reference proteome</keyword>
<comment type="subcellular location">
    <subcellularLocation>
        <location evidence="1">Membrane</location>
    </subcellularLocation>
</comment>
<keyword evidence="2" id="KW-0547">Nucleotide-binding</keyword>
<evidence type="ECO:0000256" key="4">
    <source>
        <dbReference type="ARBA" id="ARBA00023134"/>
    </source>
</evidence>
<dbReference type="Proteomes" id="UP000605568">
    <property type="component" value="Unassembled WGS sequence"/>
</dbReference>
<evidence type="ECO:0000256" key="1">
    <source>
        <dbReference type="ARBA" id="ARBA00004370"/>
    </source>
</evidence>
<feature type="domain" description="Dynamin N-terminal" evidence="6">
    <location>
        <begin position="59"/>
        <end position="219"/>
    </location>
</feature>
<evidence type="ECO:0000259" key="6">
    <source>
        <dbReference type="Pfam" id="PF00350"/>
    </source>
</evidence>
<keyword evidence="5" id="KW-0472">Membrane</keyword>
<keyword evidence="4" id="KW-0342">GTP-binding</keyword>
<dbReference type="EMBL" id="BNAR01000005">
    <property type="protein sequence ID" value="GHH42681.1"/>
    <property type="molecule type" value="Genomic_DNA"/>
</dbReference>
<dbReference type="RefSeq" id="WP_191299437.1">
    <property type="nucleotide sequence ID" value="NZ_BNAR01000005.1"/>
</dbReference>
<organism evidence="7 8">
    <name type="scientific">Lentzea cavernae</name>
    <dbReference type="NCBI Taxonomy" id="2020703"/>
    <lineage>
        <taxon>Bacteria</taxon>
        <taxon>Bacillati</taxon>
        <taxon>Actinomycetota</taxon>
        <taxon>Actinomycetes</taxon>
        <taxon>Pseudonocardiales</taxon>
        <taxon>Pseudonocardiaceae</taxon>
        <taxon>Lentzea</taxon>
    </lineage>
</organism>
<dbReference type="PANTHER" id="PTHR10465:SF0">
    <property type="entry name" value="SARCALUMENIN"/>
    <property type="match status" value="1"/>
</dbReference>
<evidence type="ECO:0000313" key="7">
    <source>
        <dbReference type="EMBL" id="GHH42681.1"/>
    </source>
</evidence>
<evidence type="ECO:0000256" key="5">
    <source>
        <dbReference type="ARBA" id="ARBA00023136"/>
    </source>
</evidence>
<dbReference type="Gene3D" id="3.40.50.300">
    <property type="entry name" value="P-loop containing nucleotide triphosphate hydrolases"/>
    <property type="match status" value="1"/>
</dbReference>
<dbReference type="InterPro" id="IPR045063">
    <property type="entry name" value="Dynamin_N"/>
</dbReference>